<organism evidence="2 3">
    <name type="scientific">Okeania hirsuta</name>
    <dbReference type="NCBI Taxonomy" id="1458930"/>
    <lineage>
        <taxon>Bacteria</taxon>
        <taxon>Bacillati</taxon>
        <taxon>Cyanobacteriota</taxon>
        <taxon>Cyanophyceae</taxon>
        <taxon>Oscillatoriophycideae</taxon>
        <taxon>Oscillatoriales</taxon>
        <taxon>Microcoleaceae</taxon>
        <taxon>Okeania</taxon>
    </lineage>
</organism>
<dbReference type="SUPFAM" id="SSF52540">
    <property type="entry name" value="P-loop containing nucleoside triphosphate hydrolases"/>
    <property type="match status" value="1"/>
</dbReference>
<dbReference type="Gene3D" id="3.40.50.300">
    <property type="entry name" value="P-loop containing nucleotide triphosphate hydrolases"/>
    <property type="match status" value="1"/>
</dbReference>
<evidence type="ECO:0000313" key="2">
    <source>
        <dbReference type="EMBL" id="RQH43175.1"/>
    </source>
</evidence>
<evidence type="ECO:0008006" key="4">
    <source>
        <dbReference type="Google" id="ProtNLM"/>
    </source>
</evidence>
<reference evidence="2 3" key="1">
    <citation type="journal article" date="2018" name="ACS Chem. Biol.">
        <title>Ketoreductase domain dysfunction expands chemodiversity: malyngamide biosynthesis in the cyanobacterium Okeania hirsuta.</title>
        <authorList>
            <person name="Moss N.A."/>
            <person name="Leao T."/>
            <person name="Rankin M."/>
            <person name="McCullough T.M."/>
            <person name="Qu P."/>
            <person name="Korobeynikov A."/>
            <person name="Smith J.L."/>
            <person name="Gerwick L."/>
            <person name="Gerwick W.H."/>
        </authorList>
    </citation>
    <scope>NUCLEOTIDE SEQUENCE [LARGE SCALE GENOMIC DNA]</scope>
    <source>
        <strain evidence="2 3">PAB10Feb10-1</strain>
    </source>
</reference>
<gene>
    <name evidence="2" type="ORF">D5R40_13420</name>
</gene>
<accession>A0A3N6PBR0</accession>
<evidence type="ECO:0000313" key="3">
    <source>
        <dbReference type="Proteomes" id="UP000269154"/>
    </source>
</evidence>
<keyword evidence="1" id="KW-0812">Transmembrane</keyword>
<feature type="transmembrane region" description="Helical" evidence="1">
    <location>
        <begin position="98"/>
        <end position="121"/>
    </location>
</feature>
<dbReference type="Proteomes" id="UP000269154">
    <property type="component" value="Unassembled WGS sequence"/>
</dbReference>
<protein>
    <recommendedName>
        <fullName evidence="4">Sulfotransferase</fullName>
    </recommendedName>
</protein>
<dbReference type="AlphaFoldDB" id="A0A3N6PBR0"/>
<dbReference type="InterPro" id="IPR027417">
    <property type="entry name" value="P-loop_NTPase"/>
</dbReference>
<proteinExistence type="predicted"/>
<sequence>MSHWIGATLFVVGFLILVQSFQLVEKSKKTTAMGGRSLDIIRSSQLSEEEKESLLQKNAKDLFGLFFILAFGGIVSVILPLGLLWLAEKLGWLSLDAVFKTLLSPVFLILSTILAVVVLFVKPSQTQKTWQQSNGEASSQVQASNFSGLDRALYYLAFNTSTAQIALADMEDSMFAKELSSCRIERPVFITALPRAGTTLLLECFDSTPEFATHCYRDMPFVLIPCLWDRFSKSFQKNIESQERAHGDGMQVTPDSPEALEEVVWKTFWKRHYHKDRIIPWENETDREFEDFFRSHMRKIIMLRKQVDAEGVRYVSKNNLNIARTKLLNQLFPDSIMIIPFRDPFNHTASLLKQHRNFLRIHQEDSFASDYMRAIGHYDFGKNLCPVDFDSWFEKRESKEADSLAFWLEYWVASYRHLLAQRSNFLNFLNYDAFCENPEHGLRILAEVVDSSHPETLMASATSIHHPRPKDIDTSMVSSSLLEEVNLIYEQLKEKSLN</sequence>
<keyword evidence="3" id="KW-1185">Reference proteome</keyword>
<dbReference type="EMBL" id="RCBY01000065">
    <property type="protein sequence ID" value="RQH43175.1"/>
    <property type="molecule type" value="Genomic_DNA"/>
</dbReference>
<dbReference type="Pfam" id="PF13469">
    <property type="entry name" value="Sulfotransfer_3"/>
    <property type="match status" value="1"/>
</dbReference>
<keyword evidence="1" id="KW-1133">Transmembrane helix</keyword>
<dbReference type="OrthoDB" id="9777890at2"/>
<name>A0A3N6PBR0_9CYAN</name>
<keyword evidence="1" id="KW-0472">Membrane</keyword>
<dbReference type="RefSeq" id="WP_124146557.1">
    <property type="nucleotide sequence ID" value="NZ_CAWOKI010000171.1"/>
</dbReference>
<comment type="caution">
    <text evidence="2">The sequence shown here is derived from an EMBL/GenBank/DDBJ whole genome shotgun (WGS) entry which is preliminary data.</text>
</comment>
<feature type="transmembrane region" description="Helical" evidence="1">
    <location>
        <begin position="62"/>
        <end position="86"/>
    </location>
</feature>
<evidence type="ECO:0000256" key="1">
    <source>
        <dbReference type="SAM" id="Phobius"/>
    </source>
</evidence>